<dbReference type="Gene3D" id="1.10.260.40">
    <property type="entry name" value="lambda repressor-like DNA-binding domains"/>
    <property type="match status" value="1"/>
</dbReference>
<dbReference type="SMART" id="SM00530">
    <property type="entry name" value="HTH_XRE"/>
    <property type="match status" value="1"/>
</dbReference>
<dbReference type="Pfam" id="PF13560">
    <property type="entry name" value="HTH_31"/>
    <property type="match status" value="1"/>
</dbReference>
<gene>
    <name evidence="2" type="ORF">D1781_13785</name>
</gene>
<comment type="caution">
    <text evidence="2">The sequence shown here is derived from an EMBL/GenBank/DDBJ whole genome shotgun (WGS) entry which is preliminary data.</text>
</comment>
<dbReference type="Proteomes" id="UP000265742">
    <property type="component" value="Unassembled WGS sequence"/>
</dbReference>
<dbReference type="PROSITE" id="PS50943">
    <property type="entry name" value="HTH_CROC1"/>
    <property type="match status" value="1"/>
</dbReference>
<dbReference type="Pfam" id="PF17765">
    <property type="entry name" value="MLTR_LBD"/>
    <property type="match status" value="1"/>
</dbReference>
<dbReference type="EMBL" id="QXTG01000002">
    <property type="protein sequence ID" value="RIX28491.1"/>
    <property type="molecule type" value="Genomic_DNA"/>
</dbReference>
<evidence type="ECO:0000313" key="3">
    <source>
        <dbReference type="Proteomes" id="UP000265742"/>
    </source>
</evidence>
<dbReference type="GO" id="GO:0003677">
    <property type="term" value="F:DNA binding"/>
    <property type="evidence" value="ECO:0007669"/>
    <property type="project" value="InterPro"/>
</dbReference>
<proteinExistence type="predicted"/>
<dbReference type="InterPro" id="IPR010982">
    <property type="entry name" value="Lambda_DNA-bd_dom_sf"/>
</dbReference>
<dbReference type="PANTHER" id="PTHR35010">
    <property type="entry name" value="BLL4672 PROTEIN-RELATED"/>
    <property type="match status" value="1"/>
</dbReference>
<dbReference type="RefSeq" id="WP_119482801.1">
    <property type="nucleotide sequence ID" value="NZ_QXTG01000002.1"/>
</dbReference>
<dbReference type="SUPFAM" id="SSF47413">
    <property type="entry name" value="lambda repressor-like DNA-binding domains"/>
    <property type="match status" value="1"/>
</dbReference>
<evidence type="ECO:0000313" key="2">
    <source>
        <dbReference type="EMBL" id="RIX28491.1"/>
    </source>
</evidence>
<feature type="domain" description="HTH cro/C1-type" evidence="1">
    <location>
        <begin position="28"/>
        <end position="81"/>
    </location>
</feature>
<dbReference type="InterPro" id="IPR041413">
    <property type="entry name" value="MLTR_LBD"/>
</dbReference>
<dbReference type="OrthoDB" id="3518652at2"/>
<protein>
    <submittedName>
        <fullName evidence="2">XRE family transcriptional regulator</fullName>
    </submittedName>
</protein>
<dbReference type="Gene3D" id="3.30.450.180">
    <property type="match status" value="1"/>
</dbReference>
<reference evidence="3" key="1">
    <citation type="submission" date="2018-09" db="EMBL/GenBank/DDBJ databases">
        <authorList>
            <person name="Kim I."/>
        </authorList>
    </citation>
    <scope>NUCLEOTIDE SEQUENCE [LARGE SCALE GENOMIC DNA]</scope>
    <source>
        <strain evidence="3">DD4a</strain>
    </source>
</reference>
<organism evidence="2 3">
    <name type="scientific">Amnibacterium setariae</name>
    <dbReference type="NCBI Taxonomy" id="2306585"/>
    <lineage>
        <taxon>Bacteria</taxon>
        <taxon>Bacillati</taxon>
        <taxon>Actinomycetota</taxon>
        <taxon>Actinomycetes</taxon>
        <taxon>Micrococcales</taxon>
        <taxon>Microbacteriaceae</taxon>
        <taxon>Amnibacterium</taxon>
    </lineage>
</organism>
<dbReference type="InterPro" id="IPR001387">
    <property type="entry name" value="Cro/C1-type_HTH"/>
</dbReference>
<accession>A0A3A1TY40</accession>
<dbReference type="AlphaFoldDB" id="A0A3A1TY40"/>
<evidence type="ECO:0000259" key="1">
    <source>
        <dbReference type="PROSITE" id="PS50943"/>
    </source>
</evidence>
<dbReference type="CDD" id="cd00093">
    <property type="entry name" value="HTH_XRE"/>
    <property type="match status" value="1"/>
</dbReference>
<sequence length="281" mass="31118">MDRAQLADFLRRRRQALQPEDVGLGRSARRRAEGLRREEVAALCDMSVDYYSRLEQARGPQPSVQMLAAMARGLRLTLDERDHLFRLAGHTAPARRMRSQHVTPGLMRVLDRLADTPAQVMGEMGETLVQTGPARALFGDETRFRGPMRSIAYRWFMDPSSRDVYPEEDHAATSRLFVADTRAALAKLGPGSPAAEIVDAMLSGSPEFARLWAVHEVGARPPQDKRLQHPEVGVMTLQCQVLSDLEQNQTLLVLTAEPGSEDADKLQLLSMVGHRAATAGS</sequence>
<name>A0A3A1TY40_9MICO</name>
<dbReference type="PANTHER" id="PTHR35010:SF2">
    <property type="entry name" value="BLL4672 PROTEIN"/>
    <property type="match status" value="1"/>
</dbReference>
<keyword evidence="3" id="KW-1185">Reference proteome</keyword>